<dbReference type="Gene3D" id="1.10.260.40">
    <property type="entry name" value="lambda repressor-like DNA-binding domains"/>
    <property type="match status" value="1"/>
</dbReference>
<accession>A0A942WMK5</accession>
<comment type="caution">
    <text evidence="2">The sequence shown here is derived from an EMBL/GenBank/DDBJ whole genome shotgun (WGS) entry which is preliminary data.</text>
</comment>
<evidence type="ECO:0000259" key="1">
    <source>
        <dbReference type="PROSITE" id="PS50943"/>
    </source>
</evidence>
<dbReference type="Pfam" id="PF01381">
    <property type="entry name" value="HTH_3"/>
    <property type="match status" value="1"/>
</dbReference>
<name>A0A942WMK5_VEIPA</name>
<dbReference type="GO" id="GO:0003677">
    <property type="term" value="F:DNA binding"/>
    <property type="evidence" value="ECO:0007669"/>
    <property type="project" value="InterPro"/>
</dbReference>
<dbReference type="InterPro" id="IPR010982">
    <property type="entry name" value="Lambda_DNA-bd_dom_sf"/>
</dbReference>
<dbReference type="Proteomes" id="UP000778864">
    <property type="component" value="Unassembled WGS sequence"/>
</dbReference>
<dbReference type="SMART" id="SM00530">
    <property type="entry name" value="HTH_XRE"/>
    <property type="match status" value="1"/>
</dbReference>
<dbReference type="AlphaFoldDB" id="A0A942WMK5"/>
<sequence>MNPIVCCQDLQVRQEVHKLGVLILLWRRQLGMTQYQLADKSGLAQSYISDLESGAVDPRWSTIYRVIYGLGEMNIQDFLNGPQTIRSLKIH</sequence>
<evidence type="ECO:0000313" key="2">
    <source>
        <dbReference type="EMBL" id="MBS4893391.1"/>
    </source>
</evidence>
<dbReference type="EMBL" id="JAGZMU010000003">
    <property type="protein sequence ID" value="MBS4893391.1"/>
    <property type="molecule type" value="Genomic_DNA"/>
</dbReference>
<dbReference type="SUPFAM" id="SSF47413">
    <property type="entry name" value="lambda repressor-like DNA-binding domains"/>
    <property type="match status" value="1"/>
</dbReference>
<proteinExistence type="predicted"/>
<protein>
    <submittedName>
        <fullName evidence="2">Helix-turn-helix domain-containing protein</fullName>
    </submittedName>
</protein>
<reference evidence="2" key="1">
    <citation type="submission" date="2021-02" db="EMBL/GenBank/DDBJ databases">
        <title>Infant gut strain persistence is associated with maternal origin, phylogeny, and functional potential including surface adhesion and iron acquisition.</title>
        <authorList>
            <person name="Lou Y.C."/>
        </authorList>
    </citation>
    <scope>NUCLEOTIDE SEQUENCE</scope>
    <source>
        <strain evidence="2">L3_108_031G1_dasL3_108_031G1_concoct_20</strain>
    </source>
</reference>
<evidence type="ECO:0000313" key="3">
    <source>
        <dbReference type="Proteomes" id="UP000778864"/>
    </source>
</evidence>
<dbReference type="PROSITE" id="PS50943">
    <property type="entry name" value="HTH_CROC1"/>
    <property type="match status" value="1"/>
</dbReference>
<dbReference type="CDD" id="cd00093">
    <property type="entry name" value="HTH_XRE"/>
    <property type="match status" value="1"/>
</dbReference>
<dbReference type="RefSeq" id="WP_120055025.1">
    <property type="nucleotide sequence ID" value="NZ_JAGYZK010000001.1"/>
</dbReference>
<dbReference type="InterPro" id="IPR001387">
    <property type="entry name" value="Cro/C1-type_HTH"/>
</dbReference>
<gene>
    <name evidence="2" type="ORF">KHZ90_06385</name>
</gene>
<organism evidence="2 3">
    <name type="scientific">Veillonella parvula</name>
    <name type="common">Staphylococcus parvulus</name>
    <dbReference type="NCBI Taxonomy" id="29466"/>
    <lineage>
        <taxon>Bacteria</taxon>
        <taxon>Bacillati</taxon>
        <taxon>Bacillota</taxon>
        <taxon>Negativicutes</taxon>
        <taxon>Veillonellales</taxon>
        <taxon>Veillonellaceae</taxon>
        <taxon>Veillonella</taxon>
    </lineage>
</organism>
<feature type="domain" description="HTH cro/C1-type" evidence="1">
    <location>
        <begin position="23"/>
        <end position="78"/>
    </location>
</feature>